<name>A0ABV3SPG7_9HYPH</name>
<accession>A0ABV3SPG7</accession>
<dbReference type="Proteomes" id="UP001556692">
    <property type="component" value="Unassembled WGS sequence"/>
</dbReference>
<dbReference type="SUPFAM" id="SSF54909">
    <property type="entry name" value="Dimeric alpha+beta barrel"/>
    <property type="match status" value="1"/>
</dbReference>
<reference evidence="2 3" key="1">
    <citation type="submission" date="2024-05" db="EMBL/GenBank/DDBJ databases">
        <authorList>
            <person name="Jiang F."/>
        </authorList>
    </citation>
    <scope>NUCLEOTIDE SEQUENCE [LARGE SCALE GENOMIC DNA]</scope>
    <source>
        <strain evidence="2 3">LZ166</strain>
    </source>
</reference>
<dbReference type="InterPro" id="IPR011008">
    <property type="entry name" value="Dimeric_a/b-barrel"/>
</dbReference>
<comment type="caution">
    <text evidence="2">The sequence shown here is derived from an EMBL/GenBank/DDBJ whole genome shotgun (WGS) entry which is preliminary data.</text>
</comment>
<organism evidence="2 3">
    <name type="scientific">Aquibium pacificus</name>
    <dbReference type="NCBI Taxonomy" id="3153579"/>
    <lineage>
        <taxon>Bacteria</taxon>
        <taxon>Pseudomonadati</taxon>
        <taxon>Pseudomonadota</taxon>
        <taxon>Alphaproteobacteria</taxon>
        <taxon>Hyphomicrobiales</taxon>
        <taxon>Phyllobacteriaceae</taxon>
        <taxon>Aquibium</taxon>
    </lineage>
</organism>
<dbReference type="EMBL" id="JBDPGJ010000004">
    <property type="protein sequence ID" value="MEX0407450.1"/>
    <property type="molecule type" value="Genomic_DNA"/>
</dbReference>
<feature type="domain" description="DUF1330" evidence="1">
    <location>
        <begin position="53"/>
        <end position="125"/>
    </location>
</feature>
<evidence type="ECO:0000313" key="3">
    <source>
        <dbReference type="Proteomes" id="UP001556692"/>
    </source>
</evidence>
<evidence type="ECO:0000259" key="1">
    <source>
        <dbReference type="Pfam" id="PF07045"/>
    </source>
</evidence>
<dbReference type="Gene3D" id="3.30.70.100">
    <property type="match status" value="1"/>
</dbReference>
<dbReference type="PANTHER" id="PTHR40257:SF1">
    <property type="entry name" value="DUF1330 DOMAIN-CONTAINING PROTEIN"/>
    <property type="match status" value="1"/>
</dbReference>
<dbReference type="PANTHER" id="PTHR40257">
    <property type="match status" value="1"/>
</dbReference>
<dbReference type="InterPro" id="IPR010753">
    <property type="entry name" value="DUF1330"/>
</dbReference>
<proteinExistence type="predicted"/>
<dbReference type="Pfam" id="PF07045">
    <property type="entry name" value="DUF1330"/>
    <property type="match status" value="1"/>
</dbReference>
<protein>
    <submittedName>
        <fullName evidence="2">DUF1330 domain-containing protein</fullName>
    </submittedName>
</protein>
<dbReference type="RefSeq" id="WP_367955330.1">
    <property type="nucleotide sequence ID" value="NZ_JBDPGJ010000004.1"/>
</dbReference>
<gene>
    <name evidence="2" type="ORF">ABGN05_17460</name>
</gene>
<evidence type="ECO:0000313" key="2">
    <source>
        <dbReference type="EMBL" id="MEX0407450.1"/>
    </source>
</evidence>
<sequence length="162" mass="18198">MDEALPTDHPLFRSRAQVDAFRSLRRPGRVDMLNLVRYRPVARYADGTETSGADAYRTYKEGVRPLLLGAGARVVWTGEFECMVNGPEDQRWDEVFVMSYPSLEALLEMSQSAAYAAVAHHRTVALAAYHLLRLNPQLPDAADRSDVEDGLARWVESGLPRH</sequence>
<keyword evidence="3" id="KW-1185">Reference proteome</keyword>